<reference evidence="1 2" key="1">
    <citation type="submission" date="2018-06" db="EMBL/GenBank/DDBJ databases">
        <title>Comparative genomics reveals the genomic features of Rhizophagus irregularis, R. cerebriforme, R. diaphanum and Gigaspora rosea, and their symbiotic lifestyle signature.</title>
        <authorList>
            <person name="Morin E."/>
            <person name="San Clemente H."/>
            <person name="Chen E.C.H."/>
            <person name="De La Providencia I."/>
            <person name="Hainaut M."/>
            <person name="Kuo A."/>
            <person name="Kohler A."/>
            <person name="Murat C."/>
            <person name="Tang N."/>
            <person name="Roy S."/>
            <person name="Loubradou J."/>
            <person name="Henrissat B."/>
            <person name="Grigoriev I.V."/>
            <person name="Corradi N."/>
            <person name="Roux C."/>
            <person name="Martin F.M."/>
        </authorList>
    </citation>
    <scope>NUCLEOTIDE SEQUENCE [LARGE SCALE GENOMIC DNA]</scope>
    <source>
        <strain evidence="1 2">DAOM 227022</strain>
    </source>
</reference>
<dbReference type="Proteomes" id="UP000265703">
    <property type="component" value="Unassembled WGS sequence"/>
</dbReference>
<sequence>MSDNRDYEFQLIEVLQDEPSSERRLRVVVKLKEKLTSSMKAFSLGTQNPLQNIATIKQVHLNVFVHSCLDSTL</sequence>
<proteinExistence type="predicted"/>
<name>A0A397TLV9_9GLOM</name>
<evidence type="ECO:0000313" key="2">
    <source>
        <dbReference type="Proteomes" id="UP000265703"/>
    </source>
</evidence>
<keyword evidence="2" id="KW-1185">Reference proteome</keyword>
<dbReference type="AlphaFoldDB" id="A0A397TLV9"/>
<comment type="caution">
    <text evidence="1">The sequence shown here is derived from an EMBL/GenBank/DDBJ whole genome shotgun (WGS) entry which is preliminary data.</text>
</comment>
<gene>
    <name evidence="1" type="ORF">C1645_814012</name>
</gene>
<evidence type="ECO:0000313" key="1">
    <source>
        <dbReference type="EMBL" id="RIA97437.1"/>
    </source>
</evidence>
<accession>A0A397TLV9</accession>
<dbReference type="EMBL" id="QKYT01000029">
    <property type="protein sequence ID" value="RIA97437.1"/>
    <property type="molecule type" value="Genomic_DNA"/>
</dbReference>
<dbReference type="OrthoDB" id="2345088at2759"/>
<organism evidence="1 2">
    <name type="scientific">Glomus cerebriforme</name>
    <dbReference type="NCBI Taxonomy" id="658196"/>
    <lineage>
        <taxon>Eukaryota</taxon>
        <taxon>Fungi</taxon>
        <taxon>Fungi incertae sedis</taxon>
        <taxon>Mucoromycota</taxon>
        <taxon>Glomeromycotina</taxon>
        <taxon>Glomeromycetes</taxon>
        <taxon>Glomerales</taxon>
        <taxon>Glomeraceae</taxon>
        <taxon>Glomus</taxon>
    </lineage>
</organism>
<protein>
    <submittedName>
        <fullName evidence="1">Uncharacterized protein</fullName>
    </submittedName>
</protein>